<keyword evidence="2" id="KW-1185">Reference proteome</keyword>
<accession>A0A166UND4</accession>
<evidence type="ECO:0000313" key="2">
    <source>
        <dbReference type="Proteomes" id="UP000076532"/>
    </source>
</evidence>
<dbReference type="Proteomes" id="UP000076532">
    <property type="component" value="Unassembled WGS sequence"/>
</dbReference>
<proteinExistence type="predicted"/>
<dbReference type="AlphaFoldDB" id="A0A166UND4"/>
<sequence length="57" mass="6328">MCAPSSQCVFPYACHPPDVYPPTHPSSRRIPYSRYGIPPSCPCGSNKEYGDFESSFI</sequence>
<gene>
    <name evidence="1" type="ORF">FIBSPDRAFT_849369</name>
</gene>
<reference evidence="1 2" key="1">
    <citation type="journal article" date="2016" name="Mol. Biol. Evol.">
        <title>Comparative Genomics of Early-Diverging Mushroom-Forming Fungi Provides Insights into the Origins of Lignocellulose Decay Capabilities.</title>
        <authorList>
            <person name="Nagy L.G."/>
            <person name="Riley R."/>
            <person name="Tritt A."/>
            <person name="Adam C."/>
            <person name="Daum C."/>
            <person name="Floudas D."/>
            <person name="Sun H."/>
            <person name="Yadav J.S."/>
            <person name="Pangilinan J."/>
            <person name="Larsson K.H."/>
            <person name="Matsuura K."/>
            <person name="Barry K."/>
            <person name="Labutti K."/>
            <person name="Kuo R."/>
            <person name="Ohm R.A."/>
            <person name="Bhattacharya S.S."/>
            <person name="Shirouzu T."/>
            <person name="Yoshinaga Y."/>
            <person name="Martin F.M."/>
            <person name="Grigoriev I.V."/>
            <person name="Hibbett D.S."/>
        </authorList>
    </citation>
    <scope>NUCLEOTIDE SEQUENCE [LARGE SCALE GENOMIC DNA]</scope>
    <source>
        <strain evidence="1 2">CBS 109695</strain>
    </source>
</reference>
<protein>
    <submittedName>
        <fullName evidence="1">Uncharacterized protein</fullName>
    </submittedName>
</protein>
<organism evidence="1 2">
    <name type="scientific">Athelia psychrophila</name>
    <dbReference type="NCBI Taxonomy" id="1759441"/>
    <lineage>
        <taxon>Eukaryota</taxon>
        <taxon>Fungi</taxon>
        <taxon>Dikarya</taxon>
        <taxon>Basidiomycota</taxon>
        <taxon>Agaricomycotina</taxon>
        <taxon>Agaricomycetes</taxon>
        <taxon>Agaricomycetidae</taxon>
        <taxon>Atheliales</taxon>
        <taxon>Atheliaceae</taxon>
        <taxon>Athelia</taxon>
    </lineage>
</organism>
<name>A0A166UND4_9AGAM</name>
<dbReference type="EMBL" id="KV417488">
    <property type="protein sequence ID" value="KZP31863.1"/>
    <property type="molecule type" value="Genomic_DNA"/>
</dbReference>
<evidence type="ECO:0000313" key="1">
    <source>
        <dbReference type="EMBL" id="KZP31863.1"/>
    </source>
</evidence>